<sequence length="65" mass="7095">MLHEAASSWKRGFVSPRDASEQDIHEFITAGFSDASVETRCNLGAPNHQIISLTILPLSWLGVSV</sequence>
<dbReference type="AlphaFoldDB" id="A0A1J0EQN2"/>
<dbReference type="EMBL" id="CP017886">
    <property type="protein sequence ID" value="APC18318.1"/>
    <property type="molecule type" value="Genomic_DNA"/>
</dbReference>
<evidence type="ECO:0000313" key="1">
    <source>
        <dbReference type="EMBL" id="APC18318.1"/>
    </source>
</evidence>
<proteinExistence type="predicted"/>
<gene>
    <name evidence="1" type="ORF">BLL42_22290</name>
</gene>
<reference evidence="2" key="1">
    <citation type="submission" date="2016-10" db="EMBL/GenBank/DDBJ databases">
        <title>Pseudomonas frederiksbergensis ERGS4:02 complete genome.</title>
        <authorList>
            <person name="Kumar R."/>
            <person name="Acharya V."/>
            <person name="Singh D."/>
        </authorList>
    </citation>
    <scope>NUCLEOTIDE SEQUENCE [LARGE SCALE GENOMIC DNA]</scope>
    <source>
        <strain evidence="2">ERGS4:02</strain>
    </source>
</reference>
<accession>A0A1J0EQN2</accession>
<protein>
    <submittedName>
        <fullName evidence="1">Uncharacterized protein</fullName>
    </submittedName>
</protein>
<name>A0A1J0EQN2_9PSED</name>
<dbReference type="Proteomes" id="UP000182567">
    <property type="component" value="Chromosome"/>
</dbReference>
<organism evidence="1 2">
    <name type="scientific">Pseudomonas frederiksbergensis</name>
    <dbReference type="NCBI Taxonomy" id="104087"/>
    <lineage>
        <taxon>Bacteria</taxon>
        <taxon>Pseudomonadati</taxon>
        <taxon>Pseudomonadota</taxon>
        <taxon>Gammaproteobacteria</taxon>
        <taxon>Pseudomonadales</taxon>
        <taxon>Pseudomonadaceae</taxon>
        <taxon>Pseudomonas</taxon>
    </lineage>
</organism>
<evidence type="ECO:0000313" key="2">
    <source>
        <dbReference type="Proteomes" id="UP000182567"/>
    </source>
</evidence>